<organism evidence="1 2">
    <name type="scientific">Trifolium medium</name>
    <dbReference type="NCBI Taxonomy" id="97028"/>
    <lineage>
        <taxon>Eukaryota</taxon>
        <taxon>Viridiplantae</taxon>
        <taxon>Streptophyta</taxon>
        <taxon>Embryophyta</taxon>
        <taxon>Tracheophyta</taxon>
        <taxon>Spermatophyta</taxon>
        <taxon>Magnoliopsida</taxon>
        <taxon>eudicotyledons</taxon>
        <taxon>Gunneridae</taxon>
        <taxon>Pentapetalae</taxon>
        <taxon>rosids</taxon>
        <taxon>fabids</taxon>
        <taxon>Fabales</taxon>
        <taxon>Fabaceae</taxon>
        <taxon>Papilionoideae</taxon>
        <taxon>50 kb inversion clade</taxon>
        <taxon>NPAAA clade</taxon>
        <taxon>Hologalegina</taxon>
        <taxon>IRL clade</taxon>
        <taxon>Trifolieae</taxon>
        <taxon>Trifolium</taxon>
    </lineage>
</organism>
<dbReference type="Proteomes" id="UP000265520">
    <property type="component" value="Unassembled WGS sequence"/>
</dbReference>
<protein>
    <submittedName>
        <fullName evidence="1">Uncharacterized protein</fullName>
    </submittedName>
</protein>
<feature type="non-terminal residue" evidence="1">
    <location>
        <position position="1"/>
    </location>
</feature>
<proteinExistence type="predicted"/>
<dbReference type="AlphaFoldDB" id="A0A392PT18"/>
<comment type="caution">
    <text evidence="1">The sequence shown here is derived from an EMBL/GenBank/DDBJ whole genome shotgun (WGS) entry which is preliminary data.</text>
</comment>
<evidence type="ECO:0000313" key="1">
    <source>
        <dbReference type="EMBL" id="MCI14974.1"/>
    </source>
</evidence>
<dbReference type="EMBL" id="LXQA010094530">
    <property type="protein sequence ID" value="MCI14974.1"/>
    <property type="molecule type" value="Genomic_DNA"/>
</dbReference>
<reference evidence="1 2" key="1">
    <citation type="journal article" date="2018" name="Front. Plant Sci.">
        <title>Red Clover (Trifolium pratense) and Zigzag Clover (T. medium) - A Picture of Genomic Similarities and Differences.</title>
        <authorList>
            <person name="Dluhosova J."/>
            <person name="Istvanek J."/>
            <person name="Nedelnik J."/>
            <person name="Repkova J."/>
        </authorList>
    </citation>
    <scope>NUCLEOTIDE SEQUENCE [LARGE SCALE GENOMIC DNA]</scope>
    <source>
        <strain evidence="2">cv. 10/8</strain>
        <tissue evidence="1">Leaf</tissue>
    </source>
</reference>
<accession>A0A392PT18</accession>
<keyword evidence="2" id="KW-1185">Reference proteome</keyword>
<name>A0A392PT18_9FABA</name>
<evidence type="ECO:0000313" key="2">
    <source>
        <dbReference type="Proteomes" id="UP000265520"/>
    </source>
</evidence>
<sequence>AWHPKTPREEKEMKMEIILIHEDQYSSSFGLSILLWGEEQFSELCWPKVEREASEHHDRGEQI</sequence>